<sequence>MANCHNLFLDLNSAIALSSSRKKILRASRDAVREKIRNYFRDKKNGFSPKFHGQGSFIMNTIIEPLDGEFDIDDGIYFKVEAEPNQSISTFHSWISEAVNGHTKQEPIGKQTCVRLVYARHYHLDLPIYYIIEGQTPRLAHKNKGWIESDPREFIKWFNEKASDNGQLKRIVRYLKAWSDYRKGDLPSGLIFSILATNNIIYDEYDDVSLYKTLVNIKSSLTLNFACYRPTTPVDENLLETCSNTNKGYLLTQLDSFIKSAEQALDDNTSLENACKAWQRHFGNDRFVFDSYKELTASCLSESSTSNTRQDKNILTNCDDTEEFIENYFPIHLQYNLKVDCRVSQDGFMTRLLREFLLKRLPLLPGKKLEFFIADCDVPKPFSVKWKVRNVEEEAVRRNCIRGQILSDGGNHQRLEHSDFHGAHFVECYIIKNNVCVARSRIDVPINHSI</sequence>
<keyword evidence="7" id="KW-0546">Nucleotide metabolism</keyword>
<evidence type="ECO:0000256" key="7">
    <source>
        <dbReference type="ARBA" id="ARBA00023080"/>
    </source>
</evidence>
<keyword evidence="4" id="KW-0547">Nucleotide-binding</keyword>
<dbReference type="InterPro" id="IPR040511">
    <property type="entry name" value="AGS_C"/>
</dbReference>
<organism evidence="13 14">
    <name type="scientific">Chroococcidiopsis cubana SAG 39.79</name>
    <dbReference type="NCBI Taxonomy" id="388085"/>
    <lineage>
        <taxon>Bacteria</taxon>
        <taxon>Bacillati</taxon>
        <taxon>Cyanobacteriota</taxon>
        <taxon>Cyanophyceae</taxon>
        <taxon>Chroococcidiopsidales</taxon>
        <taxon>Chroococcidiopsidaceae</taxon>
        <taxon>Chroococcidiopsis</taxon>
    </lineage>
</organism>
<evidence type="ECO:0000259" key="12">
    <source>
        <dbReference type="Pfam" id="PF21654"/>
    </source>
</evidence>
<dbReference type="GO" id="GO:0005524">
    <property type="term" value="F:ATP binding"/>
    <property type="evidence" value="ECO:0007669"/>
    <property type="project" value="UniProtKB-KW"/>
</dbReference>
<dbReference type="InterPro" id="IPR048445">
    <property type="entry name" value="DncV-like_NTFase"/>
</dbReference>
<dbReference type="EMBL" id="RSCK01000063">
    <property type="protein sequence ID" value="RUT06937.1"/>
    <property type="molecule type" value="Genomic_DNA"/>
</dbReference>
<evidence type="ECO:0000256" key="8">
    <source>
        <dbReference type="ARBA" id="ARBA00023118"/>
    </source>
</evidence>
<dbReference type="GO" id="GO:0051607">
    <property type="term" value="P:defense response to virus"/>
    <property type="evidence" value="ECO:0007669"/>
    <property type="project" value="UniProtKB-KW"/>
</dbReference>
<evidence type="ECO:0000259" key="11">
    <source>
        <dbReference type="Pfam" id="PF18134"/>
    </source>
</evidence>
<keyword evidence="1" id="KW-0808">Transferase</keyword>
<evidence type="ECO:0000256" key="5">
    <source>
        <dbReference type="ARBA" id="ARBA00022840"/>
    </source>
</evidence>
<protein>
    <recommendedName>
        <fullName evidence="9">Cyclic GMP-AMP synthase</fullName>
    </recommendedName>
</protein>
<gene>
    <name evidence="13" type="ORF">DSM107010_51080</name>
</gene>
<proteinExistence type="predicted"/>
<feature type="domain" description="Cyclic GMP-AMP synthase DncV-like nucleotidyltransferase" evidence="12">
    <location>
        <begin position="49"/>
        <end position="129"/>
    </location>
</feature>
<keyword evidence="14" id="KW-1185">Reference proteome</keyword>
<evidence type="ECO:0000313" key="13">
    <source>
        <dbReference type="EMBL" id="RUT06937.1"/>
    </source>
</evidence>
<dbReference type="GO" id="GO:0016779">
    <property type="term" value="F:nucleotidyltransferase activity"/>
    <property type="evidence" value="ECO:0007669"/>
    <property type="project" value="UniProtKB-KW"/>
</dbReference>
<evidence type="ECO:0000256" key="3">
    <source>
        <dbReference type="ARBA" id="ARBA00022723"/>
    </source>
</evidence>
<evidence type="ECO:0000313" key="14">
    <source>
        <dbReference type="Proteomes" id="UP000282574"/>
    </source>
</evidence>
<dbReference type="Pfam" id="PF18134">
    <property type="entry name" value="AGS_C"/>
    <property type="match status" value="1"/>
</dbReference>
<evidence type="ECO:0000256" key="1">
    <source>
        <dbReference type="ARBA" id="ARBA00022679"/>
    </source>
</evidence>
<comment type="catalytic activity">
    <reaction evidence="10">
        <text>GTP + ATP = 3',3'-cGAMP + 2 diphosphate</text>
        <dbReference type="Rhea" id="RHEA:35647"/>
        <dbReference type="ChEBI" id="CHEBI:30616"/>
        <dbReference type="ChEBI" id="CHEBI:33019"/>
        <dbReference type="ChEBI" id="CHEBI:37565"/>
        <dbReference type="ChEBI" id="CHEBI:71501"/>
    </reaction>
    <physiologicalReaction direction="left-to-right" evidence="10">
        <dbReference type="Rhea" id="RHEA:35648"/>
    </physiologicalReaction>
</comment>
<keyword evidence="6" id="KW-0460">Magnesium</keyword>
<accession>A0AB37UF61</accession>
<evidence type="ECO:0000256" key="2">
    <source>
        <dbReference type="ARBA" id="ARBA00022695"/>
    </source>
</evidence>
<evidence type="ECO:0000256" key="10">
    <source>
        <dbReference type="ARBA" id="ARBA00048304"/>
    </source>
</evidence>
<name>A0AB37UF61_9CYAN</name>
<feature type="domain" description="Adenylyl/Guanylyl and SMODS C-terminal sensor" evidence="11">
    <location>
        <begin position="320"/>
        <end position="447"/>
    </location>
</feature>
<dbReference type="GO" id="GO:0009117">
    <property type="term" value="P:nucleotide metabolic process"/>
    <property type="evidence" value="ECO:0007669"/>
    <property type="project" value="UniProtKB-KW"/>
</dbReference>
<comment type="caution">
    <text evidence="13">The sequence shown here is derived from an EMBL/GenBank/DDBJ whole genome shotgun (WGS) entry which is preliminary data.</text>
</comment>
<keyword evidence="2" id="KW-0548">Nucleotidyltransferase</keyword>
<dbReference type="RefSeq" id="WP_106170111.1">
    <property type="nucleotide sequence ID" value="NZ_JAVKZF010000005.1"/>
</dbReference>
<evidence type="ECO:0000256" key="6">
    <source>
        <dbReference type="ARBA" id="ARBA00022842"/>
    </source>
</evidence>
<dbReference type="Pfam" id="PF21654">
    <property type="entry name" value="DncV-like_NTFase"/>
    <property type="match status" value="1"/>
</dbReference>
<keyword evidence="8" id="KW-0051">Antiviral defense</keyword>
<evidence type="ECO:0000256" key="4">
    <source>
        <dbReference type="ARBA" id="ARBA00022741"/>
    </source>
</evidence>
<keyword evidence="3" id="KW-0479">Metal-binding</keyword>
<keyword evidence="5" id="KW-0067">ATP-binding</keyword>
<evidence type="ECO:0000256" key="9">
    <source>
        <dbReference type="ARBA" id="ARBA00044145"/>
    </source>
</evidence>
<dbReference type="Proteomes" id="UP000282574">
    <property type="component" value="Unassembled WGS sequence"/>
</dbReference>
<reference evidence="13 14" key="1">
    <citation type="journal article" date="2019" name="Genome Biol. Evol.">
        <title>Day and night: Metabolic profiles and evolutionary relationships of six axenic non-marine cyanobacteria.</title>
        <authorList>
            <person name="Will S.E."/>
            <person name="Henke P."/>
            <person name="Boedeker C."/>
            <person name="Huang S."/>
            <person name="Brinkmann H."/>
            <person name="Rohde M."/>
            <person name="Jarek M."/>
            <person name="Friedl T."/>
            <person name="Seufert S."/>
            <person name="Schumacher M."/>
            <person name="Overmann J."/>
            <person name="Neumann-Schaal M."/>
            <person name="Petersen J."/>
        </authorList>
    </citation>
    <scope>NUCLEOTIDE SEQUENCE [LARGE SCALE GENOMIC DNA]</scope>
    <source>
        <strain evidence="13 14">SAG 39.79</strain>
    </source>
</reference>
<dbReference type="AlphaFoldDB" id="A0AB37UF61"/>
<dbReference type="GO" id="GO:0046872">
    <property type="term" value="F:metal ion binding"/>
    <property type="evidence" value="ECO:0007669"/>
    <property type="project" value="UniProtKB-KW"/>
</dbReference>